<comment type="similarity">
    <text evidence="4">Belongs to the ABC transporter superfamily. Sulfate/tungstate importer (TC 3.A.1.6) family.</text>
</comment>
<dbReference type="SUPFAM" id="SSF52540">
    <property type="entry name" value="P-loop containing nucleoside triphosphate hydrolases"/>
    <property type="match status" value="1"/>
</dbReference>
<evidence type="ECO:0000313" key="10">
    <source>
        <dbReference type="EMBL" id="BBG23929.1"/>
    </source>
</evidence>
<dbReference type="GO" id="GO:1901238">
    <property type="term" value="F:ABC-type tungstate transporter activity"/>
    <property type="evidence" value="ECO:0007669"/>
    <property type="project" value="UniProtKB-EC"/>
</dbReference>
<comment type="catalytic activity">
    <reaction evidence="8">
        <text>tungstate(in) + ATP + H2O = tungstate(out) + ADP + phosphate + H(+)</text>
        <dbReference type="Rhea" id="RHEA:35027"/>
        <dbReference type="ChEBI" id="CHEBI:15377"/>
        <dbReference type="ChEBI" id="CHEBI:15378"/>
        <dbReference type="ChEBI" id="CHEBI:30616"/>
        <dbReference type="ChEBI" id="CHEBI:43474"/>
        <dbReference type="ChEBI" id="CHEBI:46502"/>
        <dbReference type="ChEBI" id="CHEBI:456216"/>
        <dbReference type="EC" id="7.3.2.6"/>
    </reaction>
</comment>
<dbReference type="InterPro" id="IPR003439">
    <property type="entry name" value="ABC_transporter-like_ATP-bd"/>
</dbReference>
<evidence type="ECO:0000256" key="4">
    <source>
        <dbReference type="ARBA" id="ARBA00038307"/>
    </source>
</evidence>
<gene>
    <name evidence="10" type="ORF">IC006_1227</name>
    <name evidence="11" type="ORF">IC007_1202</name>
</gene>
<protein>
    <recommendedName>
        <fullName evidence="7">Molybdate/tungstate import ATP-binding protein WtpC</fullName>
        <ecNumber evidence="6">7.3.2.6</ecNumber>
    </recommendedName>
</protein>
<organism evidence="10 12">
    <name type="scientific">Sulfuracidifex tepidarius</name>
    <dbReference type="NCBI Taxonomy" id="1294262"/>
    <lineage>
        <taxon>Archaea</taxon>
        <taxon>Thermoproteota</taxon>
        <taxon>Thermoprotei</taxon>
        <taxon>Sulfolobales</taxon>
        <taxon>Sulfolobaceae</taxon>
        <taxon>Sulfuracidifex</taxon>
    </lineage>
</organism>
<dbReference type="Proteomes" id="UP000325030">
    <property type="component" value="Chromosome"/>
</dbReference>
<dbReference type="AlphaFoldDB" id="A0A510DUS8"/>
<dbReference type="Pfam" id="PF00005">
    <property type="entry name" value="ABC_tran"/>
    <property type="match status" value="1"/>
</dbReference>
<dbReference type="PANTHER" id="PTHR42781">
    <property type="entry name" value="SPERMIDINE/PUTRESCINE IMPORT ATP-BINDING PROTEIN POTA"/>
    <property type="match status" value="1"/>
</dbReference>
<dbReference type="InterPro" id="IPR027417">
    <property type="entry name" value="P-loop_NTPase"/>
</dbReference>
<dbReference type="EMBL" id="AP018930">
    <property type="protein sequence ID" value="BBG26684.1"/>
    <property type="molecule type" value="Genomic_DNA"/>
</dbReference>
<dbReference type="OrthoDB" id="97750at2157"/>
<keyword evidence="12" id="KW-1185">Reference proteome</keyword>
<dbReference type="STRING" id="1294262.GCA_001316085_01185"/>
<name>A0A510DUS8_9CREN</name>
<proteinExistence type="inferred from homology"/>
<reference evidence="10 12" key="2">
    <citation type="journal article" date="2020" name="Int. J. Syst. Evol. Microbiol.">
        <title>Sulfuracidifex tepidarius gen. nov., sp. nov. and transfer of Sulfolobus metallicus Huber and Stetter 1992 to the genus Sulfuracidifex as Sulfuracidifex metallicus comb. nov.</title>
        <authorList>
            <person name="Itoh T."/>
            <person name="Miura T."/>
            <person name="Sakai H.D."/>
            <person name="Kato S."/>
            <person name="Ohkuma M."/>
            <person name="Takashina T."/>
        </authorList>
    </citation>
    <scope>NUCLEOTIDE SEQUENCE [LARGE SCALE GENOMIC DNA]</scope>
    <source>
        <strain evidence="10 12">IC-006</strain>
        <strain evidence="11">IC-007</strain>
    </source>
</reference>
<dbReference type="EMBL" id="AP018929">
    <property type="protein sequence ID" value="BBG23929.1"/>
    <property type="molecule type" value="Genomic_DNA"/>
</dbReference>
<evidence type="ECO:0000259" key="9">
    <source>
        <dbReference type="PROSITE" id="PS50893"/>
    </source>
</evidence>
<evidence type="ECO:0000256" key="5">
    <source>
        <dbReference type="ARBA" id="ARBA00038781"/>
    </source>
</evidence>
<dbReference type="PANTHER" id="PTHR42781:SF4">
    <property type="entry name" value="SPERMIDINE_PUTRESCINE IMPORT ATP-BINDING PROTEIN POTA"/>
    <property type="match status" value="1"/>
</dbReference>
<dbReference type="GO" id="GO:0005524">
    <property type="term" value="F:ATP binding"/>
    <property type="evidence" value="ECO:0007669"/>
    <property type="project" value="UniProtKB-KW"/>
</dbReference>
<dbReference type="GO" id="GO:0016887">
    <property type="term" value="F:ATP hydrolysis activity"/>
    <property type="evidence" value="ECO:0007669"/>
    <property type="project" value="InterPro"/>
</dbReference>
<keyword evidence="2" id="KW-0547">Nucleotide-binding</keyword>
<evidence type="ECO:0000256" key="2">
    <source>
        <dbReference type="ARBA" id="ARBA00022741"/>
    </source>
</evidence>
<dbReference type="SMART" id="SM00382">
    <property type="entry name" value="AAA"/>
    <property type="match status" value="1"/>
</dbReference>
<accession>A0A510E2F2</accession>
<dbReference type="PROSITE" id="PS50893">
    <property type="entry name" value="ABC_TRANSPORTER_2"/>
    <property type="match status" value="1"/>
</dbReference>
<keyword evidence="3 10" id="KW-0067">ATP-binding</keyword>
<evidence type="ECO:0000313" key="13">
    <source>
        <dbReference type="Proteomes" id="UP000325030"/>
    </source>
</evidence>
<dbReference type="InterPro" id="IPR003593">
    <property type="entry name" value="AAA+_ATPase"/>
</dbReference>
<dbReference type="Gene3D" id="3.40.50.300">
    <property type="entry name" value="P-loop containing nucleotide triphosphate hydrolases"/>
    <property type="match status" value="1"/>
</dbReference>
<dbReference type="EC" id="7.3.2.6" evidence="6"/>
<feature type="domain" description="ABC transporter" evidence="9">
    <location>
        <begin position="1"/>
        <end position="202"/>
    </location>
</feature>
<keyword evidence="1" id="KW-0813">Transport</keyword>
<evidence type="ECO:0000256" key="1">
    <source>
        <dbReference type="ARBA" id="ARBA00022448"/>
    </source>
</evidence>
<dbReference type="RefSeq" id="WP_054845600.1">
    <property type="nucleotide sequence ID" value="NZ_AP018929.1"/>
</dbReference>
<evidence type="ECO:0000256" key="7">
    <source>
        <dbReference type="ARBA" id="ARBA00041133"/>
    </source>
</evidence>
<sequence>MMECSVKKRLKDFFLDVNLKEEGNIAITGENGSGKSTLARIVSGSLKQDEGYVRINGRDVTHKKPGERGVVLVTPSSFVPNFTPFKHLKWGYKAGLKRGNILDLETVIQELKLPVTEKKLSELSLGNRERVSLATALIGRPDVIIADEAFSNINDRESFMQSFISLCKKNSIQLIYITQDIKDVNHAEHHYIMRNGRLEREY</sequence>
<dbReference type="KEGG" id="step:IC006_1227"/>
<evidence type="ECO:0000256" key="8">
    <source>
        <dbReference type="ARBA" id="ARBA00047936"/>
    </source>
</evidence>
<comment type="subunit">
    <text evidence="5">The complex is composed of two ATP-binding proteins (WtpC), two transmembrane proteins (WtpB) and a solute-binding protein (WtpA).</text>
</comment>
<evidence type="ECO:0000313" key="12">
    <source>
        <dbReference type="Proteomes" id="UP000322983"/>
    </source>
</evidence>
<evidence type="ECO:0000256" key="3">
    <source>
        <dbReference type="ARBA" id="ARBA00022840"/>
    </source>
</evidence>
<accession>A0A510DUS8</accession>
<reference evidence="13" key="1">
    <citation type="submission" date="2018-09" db="EMBL/GenBank/DDBJ databases">
        <title>Complete Genome Sequencing of Sulfolobus sp. JCM 16834.</title>
        <authorList>
            <person name="Kato S."/>
            <person name="Itoh T."/>
            <person name="Ohkuma M."/>
        </authorList>
    </citation>
    <scope>NUCLEOTIDE SEQUENCE [LARGE SCALE GENOMIC DNA]</scope>
    <source>
        <strain evidence="13">IC-007</strain>
    </source>
</reference>
<evidence type="ECO:0000256" key="6">
    <source>
        <dbReference type="ARBA" id="ARBA00039025"/>
    </source>
</evidence>
<dbReference type="GeneID" id="41717547"/>
<dbReference type="InterPro" id="IPR050093">
    <property type="entry name" value="ABC_SmlMolc_Importer"/>
</dbReference>
<dbReference type="Proteomes" id="UP000322983">
    <property type="component" value="Chromosome"/>
</dbReference>
<evidence type="ECO:0000313" key="11">
    <source>
        <dbReference type="EMBL" id="BBG26684.1"/>
    </source>
</evidence>